<dbReference type="AlphaFoldDB" id="A0A1G9AVC7"/>
<gene>
    <name evidence="1" type="ORF">SAMN04488074_105116</name>
</gene>
<dbReference type="PANTHER" id="PTHR41287:SF1">
    <property type="entry name" value="PROTEIN YMFN"/>
    <property type="match status" value="1"/>
</dbReference>
<evidence type="ECO:0000313" key="2">
    <source>
        <dbReference type="Proteomes" id="UP000199682"/>
    </source>
</evidence>
<dbReference type="Gene3D" id="3.40.50.300">
    <property type="entry name" value="P-loop containing nucleotide triphosphate hydrolases"/>
    <property type="match status" value="1"/>
</dbReference>
<accession>A0A1G9AVC7</accession>
<organism evidence="1 2">
    <name type="scientific">Lentzea albidocapillata subsp. violacea</name>
    <dbReference type="NCBI Taxonomy" id="128104"/>
    <lineage>
        <taxon>Bacteria</taxon>
        <taxon>Bacillati</taxon>
        <taxon>Actinomycetota</taxon>
        <taxon>Actinomycetes</taxon>
        <taxon>Pseudonocardiales</taxon>
        <taxon>Pseudonocardiaceae</taxon>
        <taxon>Lentzea</taxon>
    </lineage>
</organism>
<dbReference type="InterPro" id="IPR027417">
    <property type="entry name" value="P-loop_NTPase"/>
</dbReference>
<dbReference type="InterPro" id="IPR005021">
    <property type="entry name" value="Terminase_largesu-like"/>
</dbReference>
<dbReference type="Pfam" id="PF03237">
    <property type="entry name" value="Terminase_6N"/>
    <property type="match status" value="1"/>
</dbReference>
<reference evidence="2" key="1">
    <citation type="submission" date="2016-10" db="EMBL/GenBank/DDBJ databases">
        <authorList>
            <person name="Varghese N."/>
            <person name="Submissions S."/>
        </authorList>
    </citation>
    <scope>NUCLEOTIDE SEQUENCE [LARGE SCALE GENOMIC DNA]</scope>
    <source>
        <strain evidence="2">DSM 44796</strain>
    </source>
</reference>
<name>A0A1G9AVC7_9PSEU</name>
<dbReference type="PANTHER" id="PTHR41287">
    <property type="match status" value="1"/>
</dbReference>
<protein>
    <submittedName>
        <fullName evidence="1">Phage terminase-like protein, large subunit, contains N-terminal HTH domain</fullName>
    </submittedName>
</protein>
<dbReference type="RefSeq" id="WP_090006166.1">
    <property type="nucleotide sequence ID" value="NZ_FNET01000005.1"/>
</dbReference>
<proteinExistence type="predicted"/>
<evidence type="ECO:0000313" key="1">
    <source>
        <dbReference type="EMBL" id="SDK30630.1"/>
    </source>
</evidence>
<sequence>MTTLETRTEFLRAQLEELYGLHCIPKWGTPRDLTRKTYGSKAAKFAASLGTPFMPWQRYVADVSLEVDPYTGLLWYDQILLMVPRQSGKTTLELAIMAWRASAWPKQNILYAAQTRNAAREKWEDEHVPALQAAPSINKRIRKIVLRNGSEAIKFHNRSKWGITSNTETAGHGPTLDMGTIDEAFSQEDSRTENAMQPAMITRKQPQLYVVSTAGTEKSLYVNGKRAAAHSIVESGLSSKTACFDFTVEGGVYDRNDPTTWGSCMPALGHTVTVERIQSRLEQLVGEGKPEEFDRAYLNVTRDRKVKTDPNVPAEVWPALADEHSQAGDPVAFGVDITPDRRYAAVAMYGVRGDELGHVELIAHREGTEWLVDFLLGLRERWNPVAFGIDARGPSVTLLMQLDKAGLRPPAKPDEPRQGELVVASMLDVAAACGDFTDSCRNDKLRHRDQPALNSAMGNAISRPLGDTYAWGRKVSNGDISPLVAVTLARWAHLARVDKIVKAAGPPNLY</sequence>
<dbReference type="EMBL" id="FNET01000005">
    <property type="protein sequence ID" value="SDK30630.1"/>
    <property type="molecule type" value="Genomic_DNA"/>
</dbReference>
<dbReference type="Proteomes" id="UP000199682">
    <property type="component" value="Unassembled WGS sequence"/>
</dbReference>